<keyword evidence="13" id="KW-1185">Reference proteome</keyword>
<name>A0ABT1NBU4_9FIRM</name>
<dbReference type="Gene3D" id="3.40.50.300">
    <property type="entry name" value="P-loop containing nucleotide triphosphate hydrolases"/>
    <property type="match status" value="1"/>
</dbReference>
<dbReference type="Proteomes" id="UP001651880">
    <property type="component" value="Unassembled WGS sequence"/>
</dbReference>
<protein>
    <recommendedName>
        <fullName evidence="7">HTH-type transcriptional regulatory protein TyrR</fullName>
    </recommendedName>
</protein>
<keyword evidence="5" id="KW-0238">DNA-binding</keyword>
<dbReference type="SMART" id="SM00382">
    <property type="entry name" value="AAA"/>
    <property type="match status" value="1"/>
</dbReference>
<evidence type="ECO:0000256" key="6">
    <source>
        <dbReference type="ARBA" id="ARBA00023163"/>
    </source>
</evidence>
<evidence type="ECO:0000256" key="4">
    <source>
        <dbReference type="ARBA" id="ARBA00023015"/>
    </source>
</evidence>
<dbReference type="InterPro" id="IPR035965">
    <property type="entry name" value="PAS-like_dom_sf"/>
</dbReference>
<keyword evidence="3" id="KW-0067">ATP-binding</keyword>
<sequence length="468" mass="53550">MNIKEPIKDENYINKLEMIIETSFDGIYVTDKDANTILVNKSYERITGLRRDELIGRNMAEFEKDGIMSEVTSLWVLKNKKSKTVYQYFNTGKSALVTSTPFFDDDGEIKMVVSNVRDITELKELQEKIKESKNENIKYRGIIEELKLQIASNKYIIAEDENMLNLLLLAKRVAKVDTTVLISGETGTGKEVLAKYIYNNSLRKDMPFIKINCGAIPENLIESEFFGYAEGSFTGAAKGGKMGIFEAANNGTLLLDEIGELPLNMQVKLLRVLQDGQFERIGSNDTIKVDVRIIASTNKNLKEMVEKGLFREDLFYRLNVVPLNVAPLRERKSSIIPLAEHFFRAYNEKYNMEKTISKETLKYFYEYNWPGNVRELSNLIEMLVVTTVDDTITKMNLPAYLTSNINEDKAYVENNNIPKLSDALEKIERDLIFKAYEKHGNVRDAARELGIDASTFVRKRKKYSGIKN</sequence>
<evidence type="ECO:0000256" key="2">
    <source>
        <dbReference type="ARBA" id="ARBA00022797"/>
    </source>
</evidence>
<feature type="domain" description="PAS" evidence="10">
    <location>
        <begin position="12"/>
        <end position="59"/>
    </location>
</feature>
<dbReference type="CDD" id="cd00009">
    <property type="entry name" value="AAA"/>
    <property type="match status" value="1"/>
</dbReference>
<organism evidence="12 13">
    <name type="scientific">Lutispora saccharofermentans</name>
    <dbReference type="NCBI Taxonomy" id="3024236"/>
    <lineage>
        <taxon>Bacteria</taxon>
        <taxon>Bacillati</taxon>
        <taxon>Bacillota</taxon>
        <taxon>Clostridia</taxon>
        <taxon>Lutisporales</taxon>
        <taxon>Lutisporaceae</taxon>
        <taxon>Lutispora</taxon>
    </lineage>
</organism>
<reference evidence="12 13" key="1">
    <citation type="submission" date="2021-10" db="EMBL/GenBank/DDBJ databases">
        <title>Lutispora strain m25 sp. nov., a thermophilic, non-spore-forming bacterium isolated from a lab-scale methanogenic bioreactor digesting anaerobic sludge.</title>
        <authorList>
            <person name="El Houari A."/>
            <person name="Mcdonald J."/>
        </authorList>
    </citation>
    <scope>NUCLEOTIDE SEQUENCE [LARGE SCALE GENOMIC DNA]</scope>
    <source>
        <strain evidence="13">m25</strain>
    </source>
</reference>
<gene>
    <name evidence="12" type="ORF">LJD61_04115</name>
</gene>
<feature type="domain" description="Sigma-54 factor interaction" evidence="9">
    <location>
        <begin position="156"/>
        <end position="385"/>
    </location>
</feature>
<evidence type="ECO:0000256" key="5">
    <source>
        <dbReference type="ARBA" id="ARBA00023125"/>
    </source>
</evidence>
<proteinExistence type="predicted"/>
<dbReference type="Gene3D" id="1.10.10.60">
    <property type="entry name" value="Homeodomain-like"/>
    <property type="match status" value="1"/>
</dbReference>
<dbReference type="InterPro" id="IPR025943">
    <property type="entry name" value="Sigma_54_int_dom_ATP-bd_2"/>
</dbReference>
<comment type="caution">
    <text evidence="12">The sequence shown here is derived from an EMBL/GenBank/DDBJ whole genome shotgun (WGS) entry which is preliminary data.</text>
</comment>
<dbReference type="InterPro" id="IPR003593">
    <property type="entry name" value="AAA+_ATPase"/>
</dbReference>
<dbReference type="PROSITE" id="PS00676">
    <property type="entry name" value="SIGMA54_INTERACT_2"/>
    <property type="match status" value="1"/>
</dbReference>
<dbReference type="InterPro" id="IPR058031">
    <property type="entry name" value="AAA_lid_NorR"/>
</dbReference>
<evidence type="ECO:0000256" key="7">
    <source>
        <dbReference type="ARBA" id="ARBA00029500"/>
    </source>
</evidence>
<dbReference type="SUPFAM" id="SSF55785">
    <property type="entry name" value="PYP-like sensor domain (PAS domain)"/>
    <property type="match status" value="1"/>
</dbReference>
<feature type="coiled-coil region" evidence="8">
    <location>
        <begin position="115"/>
        <end position="149"/>
    </location>
</feature>
<feature type="domain" description="PAC" evidence="11">
    <location>
        <begin position="79"/>
        <end position="131"/>
    </location>
</feature>
<evidence type="ECO:0000256" key="3">
    <source>
        <dbReference type="ARBA" id="ARBA00022840"/>
    </source>
</evidence>
<dbReference type="InterPro" id="IPR025944">
    <property type="entry name" value="Sigma_54_int_dom_CS"/>
</dbReference>
<evidence type="ECO:0000259" key="11">
    <source>
        <dbReference type="PROSITE" id="PS50113"/>
    </source>
</evidence>
<dbReference type="Pfam" id="PF13426">
    <property type="entry name" value="PAS_9"/>
    <property type="match status" value="1"/>
</dbReference>
<dbReference type="EMBL" id="JAJEKE010000002">
    <property type="protein sequence ID" value="MCQ1528730.1"/>
    <property type="molecule type" value="Genomic_DNA"/>
</dbReference>
<dbReference type="RefSeq" id="WP_255226249.1">
    <property type="nucleotide sequence ID" value="NZ_JAJEKE010000002.1"/>
</dbReference>
<dbReference type="Pfam" id="PF18024">
    <property type="entry name" value="HTH_50"/>
    <property type="match status" value="1"/>
</dbReference>
<keyword evidence="6" id="KW-0804">Transcription</keyword>
<dbReference type="InterPro" id="IPR030828">
    <property type="entry name" value="HTH_TyrR"/>
</dbReference>
<dbReference type="PANTHER" id="PTHR32071">
    <property type="entry name" value="TRANSCRIPTIONAL REGULATORY PROTEIN"/>
    <property type="match status" value="1"/>
</dbReference>
<dbReference type="PROSITE" id="PS50112">
    <property type="entry name" value="PAS"/>
    <property type="match status" value="1"/>
</dbReference>
<dbReference type="SUPFAM" id="SSF46689">
    <property type="entry name" value="Homeodomain-like"/>
    <property type="match status" value="1"/>
</dbReference>
<dbReference type="InterPro" id="IPR002078">
    <property type="entry name" value="Sigma_54_int"/>
</dbReference>
<dbReference type="InterPro" id="IPR009057">
    <property type="entry name" value="Homeodomain-like_sf"/>
</dbReference>
<keyword evidence="1" id="KW-0547">Nucleotide-binding</keyword>
<evidence type="ECO:0000313" key="13">
    <source>
        <dbReference type="Proteomes" id="UP001651880"/>
    </source>
</evidence>
<dbReference type="PROSITE" id="PS50045">
    <property type="entry name" value="SIGMA54_INTERACT_4"/>
    <property type="match status" value="1"/>
</dbReference>
<evidence type="ECO:0000313" key="12">
    <source>
        <dbReference type="EMBL" id="MCQ1528730.1"/>
    </source>
</evidence>
<dbReference type="Pfam" id="PF00158">
    <property type="entry name" value="Sigma54_activat"/>
    <property type="match status" value="1"/>
</dbReference>
<dbReference type="InterPro" id="IPR025662">
    <property type="entry name" value="Sigma_54_int_dom_ATP-bd_1"/>
</dbReference>
<dbReference type="InterPro" id="IPR027417">
    <property type="entry name" value="P-loop_NTPase"/>
</dbReference>
<keyword evidence="2" id="KW-0058">Aromatic hydrocarbons catabolism</keyword>
<dbReference type="PROSITE" id="PS50113">
    <property type="entry name" value="PAC"/>
    <property type="match status" value="1"/>
</dbReference>
<dbReference type="Pfam" id="PF25601">
    <property type="entry name" value="AAA_lid_14"/>
    <property type="match status" value="1"/>
</dbReference>
<dbReference type="NCBIfam" id="TIGR00229">
    <property type="entry name" value="sensory_box"/>
    <property type="match status" value="1"/>
</dbReference>
<keyword evidence="8" id="KW-0175">Coiled coil</keyword>
<dbReference type="PROSITE" id="PS00688">
    <property type="entry name" value="SIGMA54_INTERACT_3"/>
    <property type="match status" value="1"/>
</dbReference>
<accession>A0ABT1NBU4</accession>
<evidence type="ECO:0000259" key="10">
    <source>
        <dbReference type="PROSITE" id="PS50112"/>
    </source>
</evidence>
<dbReference type="CDD" id="cd00130">
    <property type="entry name" value="PAS"/>
    <property type="match status" value="1"/>
</dbReference>
<evidence type="ECO:0000256" key="1">
    <source>
        <dbReference type="ARBA" id="ARBA00022741"/>
    </source>
</evidence>
<dbReference type="InterPro" id="IPR000014">
    <property type="entry name" value="PAS"/>
</dbReference>
<dbReference type="SMART" id="SM00091">
    <property type="entry name" value="PAS"/>
    <property type="match status" value="1"/>
</dbReference>
<dbReference type="Gene3D" id="3.30.450.20">
    <property type="entry name" value="PAS domain"/>
    <property type="match status" value="1"/>
</dbReference>
<evidence type="ECO:0000256" key="8">
    <source>
        <dbReference type="SAM" id="Coils"/>
    </source>
</evidence>
<dbReference type="Gene3D" id="1.10.8.60">
    <property type="match status" value="1"/>
</dbReference>
<dbReference type="InterPro" id="IPR000700">
    <property type="entry name" value="PAS-assoc_C"/>
</dbReference>
<dbReference type="PROSITE" id="PS00675">
    <property type="entry name" value="SIGMA54_INTERACT_1"/>
    <property type="match status" value="1"/>
</dbReference>
<dbReference type="SUPFAM" id="SSF52540">
    <property type="entry name" value="P-loop containing nucleoside triphosphate hydrolases"/>
    <property type="match status" value="1"/>
</dbReference>
<dbReference type="PANTHER" id="PTHR32071:SF57">
    <property type="entry name" value="C4-DICARBOXYLATE TRANSPORT TRANSCRIPTIONAL REGULATORY PROTEIN DCTD"/>
    <property type="match status" value="1"/>
</dbReference>
<keyword evidence="4" id="KW-0805">Transcription regulation</keyword>
<evidence type="ECO:0000259" key="9">
    <source>
        <dbReference type="PROSITE" id="PS50045"/>
    </source>
</evidence>